<dbReference type="EMBL" id="QNBC01000030">
    <property type="protein sequence ID" value="RKX66897.1"/>
    <property type="molecule type" value="Genomic_DNA"/>
</dbReference>
<reference evidence="1 2" key="1">
    <citation type="submission" date="2018-06" db="EMBL/GenBank/DDBJ databases">
        <title>Extensive metabolic versatility and redundancy in microbially diverse, dynamic hydrothermal sediments.</title>
        <authorList>
            <person name="Dombrowski N."/>
            <person name="Teske A."/>
            <person name="Baker B.J."/>
        </authorList>
    </citation>
    <scope>NUCLEOTIDE SEQUENCE [LARGE SCALE GENOMIC DNA]</scope>
    <source>
        <strain evidence="1">B35_G9</strain>
    </source>
</reference>
<sequence>MRITLEIDNINFKNRVEQFRKGEFDVDLNFMFNDMTKERIIIRNGVCNDEKRLDDIVNGKLKSGIVEIDIIDSIAKRFYKEKVETTLKRRGIRRFSVLLEPKCDLFSSIPPNAYIISLYENGTVVLMRFKGLYIDFEPDKGLGEALSIIKSINNV</sequence>
<evidence type="ECO:0000313" key="2">
    <source>
        <dbReference type="Proteomes" id="UP000282321"/>
    </source>
</evidence>
<proteinExistence type="predicted"/>
<name>A0A660S9C9_UNCT6</name>
<gene>
    <name evidence="1" type="ORF">DRP44_03215</name>
</gene>
<evidence type="ECO:0000313" key="1">
    <source>
        <dbReference type="EMBL" id="RKX66897.1"/>
    </source>
</evidence>
<accession>A0A660S9C9</accession>
<organism evidence="1 2">
    <name type="scientific">candidate division TA06 bacterium</name>
    <dbReference type="NCBI Taxonomy" id="2250710"/>
    <lineage>
        <taxon>Bacteria</taxon>
        <taxon>Bacteria division TA06</taxon>
    </lineage>
</organism>
<protein>
    <submittedName>
        <fullName evidence="1">Uncharacterized protein</fullName>
    </submittedName>
</protein>
<dbReference type="Proteomes" id="UP000282321">
    <property type="component" value="Unassembled WGS sequence"/>
</dbReference>
<dbReference type="AlphaFoldDB" id="A0A660S9C9"/>
<comment type="caution">
    <text evidence="1">The sequence shown here is derived from an EMBL/GenBank/DDBJ whole genome shotgun (WGS) entry which is preliminary data.</text>
</comment>